<feature type="region of interest" description="Disordered" evidence="1">
    <location>
        <begin position="90"/>
        <end position="113"/>
    </location>
</feature>
<evidence type="ECO:0000313" key="2">
    <source>
        <dbReference type="EMBL" id="KXS18674.1"/>
    </source>
</evidence>
<evidence type="ECO:0000313" key="3">
    <source>
        <dbReference type="Proteomes" id="UP000070544"/>
    </source>
</evidence>
<proteinExistence type="predicted"/>
<dbReference type="EMBL" id="KQ965741">
    <property type="protein sequence ID" value="KXS18674.1"/>
    <property type="molecule type" value="Genomic_DNA"/>
</dbReference>
<feature type="compositionally biased region" description="Basic and acidic residues" evidence="1">
    <location>
        <begin position="103"/>
        <end position="113"/>
    </location>
</feature>
<dbReference type="AlphaFoldDB" id="A0A139APU3"/>
<evidence type="ECO:0000256" key="1">
    <source>
        <dbReference type="SAM" id="MobiDB-lite"/>
    </source>
</evidence>
<accession>A0A139APU3</accession>
<dbReference type="Proteomes" id="UP000070544">
    <property type="component" value="Unassembled WGS sequence"/>
</dbReference>
<protein>
    <submittedName>
        <fullName evidence="2">Uncharacterized protein</fullName>
    </submittedName>
</protein>
<organism evidence="2 3">
    <name type="scientific">Gonapodya prolifera (strain JEL478)</name>
    <name type="common">Monoblepharis prolifera</name>
    <dbReference type="NCBI Taxonomy" id="1344416"/>
    <lineage>
        <taxon>Eukaryota</taxon>
        <taxon>Fungi</taxon>
        <taxon>Fungi incertae sedis</taxon>
        <taxon>Chytridiomycota</taxon>
        <taxon>Chytridiomycota incertae sedis</taxon>
        <taxon>Monoblepharidomycetes</taxon>
        <taxon>Monoblepharidales</taxon>
        <taxon>Gonapodyaceae</taxon>
        <taxon>Gonapodya</taxon>
    </lineage>
</organism>
<keyword evidence="3" id="KW-1185">Reference proteome</keyword>
<reference evidence="2 3" key="1">
    <citation type="journal article" date="2015" name="Genome Biol. Evol.">
        <title>Phylogenomic analyses indicate that early fungi evolved digesting cell walls of algal ancestors of land plants.</title>
        <authorList>
            <person name="Chang Y."/>
            <person name="Wang S."/>
            <person name="Sekimoto S."/>
            <person name="Aerts A.L."/>
            <person name="Choi C."/>
            <person name="Clum A."/>
            <person name="LaButti K.M."/>
            <person name="Lindquist E.A."/>
            <person name="Yee Ngan C."/>
            <person name="Ohm R.A."/>
            <person name="Salamov A.A."/>
            <person name="Grigoriev I.V."/>
            <person name="Spatafora J.W."/>
            <person name="Berbee M.L."/>
        </authorList>
    </citation>
    <scope>NUCLEOTIDE SEQUENCE [LARGE SCALE GENOMIC DNA]</scope>
    <source>
        <strain evidence="2 3">JEL478</strain>
    </source>
</reference>
<sequence length="154" mass="16733">MQSWRVSPGRSKADTGIAQLIPAQVSNTQTFFNRCCVLFSSGQAPGQAPEIGRYMHWHVACCDPGQCHQAKGVTVDTGEDAFVGTVVRSEERKNDNPSLLFDNPERTSDSSHEAPIDLFKWVRRPPTSVQAEDNGEISSMAPNSGVALVELESG</sequence>
<gene>
    <name evidence="2" type="ORF">M427DRAFT_197300</name>
</gene>
<name>A0A139APU3_GONPJ</name>